<keyword evidence="1" id="KW-0436">Ligase</keyword>
<reference evidence="1 2" key="1">
    <citation type="journal article" date="2017" name="Genome Biol.">
        <title>New reference genome sequences of hot pepper reveal the massive evolution of plant disease-resistance genes by retroduplication.</title>
        <authorList>
            <person name="Kim S."/>
            <person name="Park J."/>
            <person name="Yeom S.I."/>
            <person name="Kim Y.M."/>
            <person name="Seo E."/>
            <person name="Kim K.T."/>
            <person name="Kim M.S."/>
            <person name="Lee J.M."/>
            <person name="Cheong K."/>
            <person name="Shin H.S."/>
            <person name="Kim S.B."/>
            <person name="Han K."/>
            <person name="Lee J."/>
            <person name="Park M."/>
            <person name="Lee H.A."/>
            <person name="Lee H.Y."/>
            <person name="Lee Y."/>
            <person name="Oh S."/>
            <person name="Lee J.H."/>
            <person name="Choi E."/>
            <person name="Choi E."/>
            <person name="Lee S.E."/>
            <person name="Jeon J."/>
            <person name="Kim H."/>
            <person name="Choi G."/>
            <person name="Song H."/>
            <person name="Lee J."/>
            <person name="Lee S.C."/>
            <person name="Kwon J.K."/>
            <person name="Lee H.Y."/>
            <person name="Koo N."/>
            <person name="Hong Y."/>
            <person name="Kim R.W."/>
            <person name="Kang W.H."/>
            <person name="Huh J.H."/>
            <person name="Kang B.C."/>
            <person name="Yang T.J."/>
            <person name="Lee Y.H."/>
            <person name="Bennetzen J.L."/>
            <person name="Choi D."/>
        </authorList>
    </citation>
    <scope>NUCLEOTIDE SEQUENCE [LARGE SCALE GENOMIC DNA]</scope>
    <source>
        <strain evidence="2">cv. PBC81</strain>
    </source>
</reference>
<name>A0A2G2XMH3_CAPBA</name>
<dbReference type="STRING" id="33114.A0A2G2XMH3"/>
<sequence>MCKKIPSDASDLVLPMCFFRLGNERFLGSSLNTLNPLQRFTSPVPALPRGMPENLPQWLQNDMLKNDSNVTSLSQGEEKVNWYVHLWNSTLTTTERTVCWILENYHKEDEVEISKVLWSYMSGKKFIPFQKMSIDLSLEDVKHVSLYYGFVFEKESTIETNIYYKFKVNAASKSNIL</sequence>
<dbReference type="OrthoDB" id="10264585at2759"/>
<dbReference type="InterPro" id="IPR045864">
    <property type="entry name" value="aa-tRNA-synth_II/BPL/LPL"/>
</dbReference>
<accession>A0A2G2XMH3</accession>
<dbReference type="InterPro" id="IPR002317">
    <property type="entry name" value="Ser-tRNA-ligase_type_1"/>
</dbReference>
<evidence type="ECO:0000313" key="1">
    <source>
        <dbReference type="EMBL" id="PHT58687.1"/>
    </source>
</evidence>
<dbReference type="GO" id="GO:0005524">
    <property type="term" value="F:ATP binding"/>
    <property type="evidence" value="ECO:0007669"/>
    <property type="project" value="InterPro"/>
</dbReference>
<organism evidence="1 2">
    <name type="scientific">Capsicum baccatum</name>
    <name type="common">Peruvian pepper</name>
    <dbReference type="NCBI Taxonomy" id="33114"/>
    <lineage>
        <taxon>Eukaryota</taxon>
        <taxon>Viridiplantae</taxon>
        <taxon>Streptophyta</taxon>
        <taxon>Embryophyta</taxon>
        <taxon>Tracheophyta</taxon>
        <taxon>Spermatophyta</taxon>
        <taxon>Magnoliopsida</taxon>
        <taxon>eudicotyledons</taxon>
        <taxon>Gunneridae</taxon>
        <taxon>Pentapetalae</taxon>
        <taxon>asterids</taxon>
        <taxon>lamiids</taxon>
        <taxon>Solanales</taxon>
        <taxon>Solanaceae</taxon>
        <taxon>Solanoideae</taxon>
        <taxon>Capsiceae</taxon>
        <taxon>Capsicum</taxon>
    </lineage>
</organism>
<dbReference type="GO" id="GO:0004828">
    <property type="term" value="F:serine-tRNA ligase activity"/>
    <property type="evidence" value="ECO:0007669"/>
    <property type="project" value="InterPro"/>
</dbReference>
<dbReference type="GO" id="GO:0006434">
    <property type="term" value="P:seryl-tRNA aminoacylation"/>
    <property type="evidence" value="ECO:0007669"/>
    <property type="project" value="InterPro"/>
</dbReference>
<dbReference type="Gene3D" id="3.30.930.10">
    <property type="entry name" value="Bira Bifunctional Protein, Domain 2"/>
    <property type="match status" value="1"/>
</dbReference>
<dbReference type="AlphaFoldDB" id="A0A2G2XMH3"/>
<reference evidence="2" key="2">
    <citation type="journal article" date="2017" name="J. Anim. Genet.">
        <title>Multiple reference genome sequences of hot pepper reveal the massive evolution of plant disease resistance genes by retroduplication.</title>
        <authorList>
            <person name="Kim S."/>
            <person name="Park J."/>
            <person name="Yeom S.-I."/>
            <person name="Kim Y.-M."/>
            <person name="Seo E."/>
            <person name="Kim K.-T."/>
            <person name="Kim M.-S."/>
            <person name="Lee J.M."/>
            <person name="Cheong K."/>
            <person name="Shin H.-S."/>
            <person name="Kim S.-B."/>
            <person name="Han K."/>
            <person name="Lee J."/>
            <person name="Park M."/>
            <person name="Lee H.-A."/>
            <person name="Lee H.-Y."/>
            <person name="Lee Y."/>
            <person name="Oh S."/>
            <person name="Lee J.H."/>
            <person name="Choi E."/>
            <person name="Choi E."/>
            <person name="Lee S.E."/>
            <person name="Jeon J."/>
            <person name="Kim H."/>
            <person name="Choi G."/>
            <person name="Song H."/>
            <person name="Lee J."/>
            <person name="Lee S.-C."/>
            <person name="Kwon J.-K."/>
            <person name="Lee H.-Y."/>
            <person name="Koo N."/>
            <person name="Hong Y."/>
            <person name="Kim R.W."/>
            <person name="Kang W.-H."/>
            <person name="Huh J.H."/>
            <person name="Kang B.-C."/>
            <person name="Yang T.-J."/>
            <person name="Lee Y.-H."/>
            <person name="Bennetzen J.L."/>
            <person name="Choi D."/>
        </authorList>
    </citation>
    <scope>NUCLEOTIDE SEQUENCE [LARGE SCALE GENOMIC DNA]</scope>
    <source>
        <strain evidence="2">cv. PBC81</strain>
    </source>
</reference>
<proteinExistence type="predicted"/>
<evidence type="ECO:0000313" key="2">
    <source>
        <dbReference type="Proteomes" id="UP000224567"/>
    </source>
</evidence>
<dbReference type="PANTHER" id="PTHR11778">
    <property type="entry name" value="SERYL-TRNA SYNTHETASE"/>
    <property type="match status" value="1"/>
</dbReference>
<dbReference type="EMBL" id="MLFT02000001">
    <property type="protein sequence ID" value="PHT58687.1"/>
    <property type="molecule type" value="Genomic_DNA"/>
</dbReference>
<keyword evidence="2" id="KW-1185">Reference proteome</keyword>
<dbReference type="Proteomes" id="UP000224567">
    <property type="component" value="Unassembled WGS sequence"/>
</dbReference>
<comment type="caution">
    <text evidence="1">The sequence shown here is derived from an EMBL/GenBank/DDBJ whole genome shotgun (WGS) entry which is preliminary data.</text>
</comment>
<gene>
    <name evidence="1" type="ORF">CQW23_01050</name>
</gene>
<protein>
    <submittedName>
        <fullName evidence="1">Serine--tRNA ligase</fullName>
    </submittedName>
</protein>